<comment type="cofactor">
    <cofactor evidence="1">
        <name>pyridoxal 5'-phosphate</name>
        <dbReference type="ChEBI" id="CHEBI:597326"/>
    </cofactor>
</comment>
<dbReference type="NCBIfam" id="NF002806">
    <property type="entry name" value="PRK02948.1"/>
    <property type="match status" value="1"/>
</dbReference>
<gene>
    <name evidence="10" type="ORF">SAMN00808754_0425</name>
</gene>
<dbReference type="STRING" id="698762.SAMN00808754_0425"/>
<organism evidence="10 11">
    <name type="scientific">Thermanaeromonas toyohensis ToBE</name>
    <dbReference type="NCBI Taxonomy" id="698762"/>
    <lineage>
        <taxon>Bacteria</taxon>
        <taxon>Bacillati</taxon>
        <taxon>Bacillota</taxon>
        <taxon>Clostridia</taxon>
        <taxon>Neomoorellales</taxon>
        <taxon>Neomoorellaceae</taxon>
        <taxon>Thermanaeromonas</taxon>
    </lineage>
</organism>
<proteinExistence type="inferred from homology"/>
<sequence length="383" mass="41469">MGKVIYLDNSATTMVLPEVAEAVRETMTVTYGNPSSLHGMGVAAERILRRAREEVADLLGAQPGEIYFTSGGTEANNWALRGLAHALKRRGRHIITTAIEHASVLEACRLLEREGFSVTYLPVDSQGIVRLEALEQALREDTILVSVMSVNNELGSLQPLEEIASLIAARSPALFHVDHIQGYGKIPLPIKKLNLAAVSLSAHKIHGPKGVGALYLRQGIRIEPLLVGGDQERGLRAGTENVPGIAGFGVAAALARKALPGSTEKMHRLKIRLAEGLLEGIPGAHLNGPEPQTGAPHILNISFPEVKAEVLVHMLEERGIYVSTGSACHSRRQEVSHVLKALGIPLKYMEGAIRISLSQLNTEEEIDEAVRSIKECVEELRRL</sequence>
<evidence type="ECO:0000256" key="2">
    <source>
        <dbReference type="ARBA" id="ARBA00006490"/>
    </source>
</evidence>
<evidence type="ECO:0000256" key="5">
    <source>
        <dbReference type="ARBA" id="ARBA00022898"/>
    </source>
</evidence>
<comment type="similarity">
    <text evidence="2">Belongs to the class-V pyridoxal-phosphate-dependent aminotransferase family. NifS/IscS subfamily.</text>
</comment>
<dbReference type="GO" id="GO:0046872">
    <property type="term" value="F:metal ion binding"/>
    <property type="evidence" value="ECO:0007669"/>
    <property type="project" value="UniProtKB-KW"/>
</dbReference>
<dbReference type="InterPro" id="IPR015421">
    <property type="entry name" value="PyrdxlP-dep_Trfase_major"/>
</dbReference>
<dbReference type="PANTHER" id="PTHR11601">
    <property type="entry name" value="CYSTEINE DESULFURYLASE FAMILY MEMBER"/>
    <property type="match status" value="1"/>
</dbReference>
<feature type="domain" description="Aminotransferase class V" evidence="9">
    <location>
        <begin position="5"/>
        <end position="367"/>
    </location>
</feature>
<dbReference type="Gene3D" id="3.90.1150.10">
    <property type="entry name" value="Aspartate Aminotransferase, domain 1"/>
    <property type="match status" value="1"/>
</dbReference>
<protein>
    <submittedName>
        <fullName evidence="10">Cysteine desulfurase</fullName>
    </submittedName>
</protein>
<dbReference type="PIRSF" id="PIRSF005572">
    <property type="entry name" value="NifS"/>
    <property type="match status" value="1"/>
</dbReference>
<reference evidence="10 11" key="1">
    <citation type="submission" date="2017-04" db="EMBL/GenBank/DDBJ databases">
        <authorList>
            <person name="Afonso C.L."/>
            <person name="Miller P.J."/>
            <person name="Scott M.A."/>
            <person name="Spackman E."/>
            <person name="Goraichik I."/>
            <person name="Dimitrov K.M."/>
            <person name="Suarez D.L."/>
            <person name="Swayne D.E."/>
        </authorList>
    </citation>
    <scope>NUCLEOTIDE SEQUENCE [LARGE SCALE GENOMIC DNA]</scope>
    <source>
        <strain evidence="10 11">ToBE</strain>
    </source>
</reference>
<dbReference type="InterPro" id="IPR000192">
    <property type="entry name" value="Aminotrans_V_dom"/>
</dbReference>
<evidence type="ECO:0000256" key="7">
    <source>
        <dbReference type="ARBA" id="ARBA00023014"/>
    </source>
</evidence>
<dbReference type="Gene3D" id="1.10.260.50">
    <property type="match status" value="1"/>
</dbReference>
<comment type="catalytic activity">
    <reaction evidence="8">
        <text>(sulfur carrier)-H + L-cysteine = (sulfur carrier)-SH + L-alanine</text>
        <dbReference type="Rhea" id="RHEA:43892"/>
        <dbReference type="Rhea" id="RHEA-COMP:14737"/>
        <dbReference type="Rhea" id="RHEA-COMP:14739"/>
        <dbReference type="ChEBI" id="CHEBI:29917"/>
        <dbReference type="ChEBI" id="CHEBI:35235"/>
        <dbReference type="ChEBI" id="CHEBI:57972"/>
        <dbReference type="ChEBI" id="CHEBI:64428"/>
        <dbReference type="EC" id="2.8.1.7"/>
    </reaction>
</comment>
<evidence type="ECO:0000256" key="3">
    <source>
        <dbReference type="ARBA" id="ARBA00022679"/>
    </source>
</evidence>
<keyword evidence="5" id="KW-0663">Pyridoxal phosphate</keyword>
<dbReference type="FunFam" id="3.40.640.10:FF:000084">
    <property type="entry name" value="IscS-like cysteine desulfurase"/>
    <property type="match status" value="1"/>
</dbReference>
<dbReference type="InterPro" id="IPR015422">
    <property type="entry name" value="PyrdxlP-dep_Trfase_small"/>
</dbReference>
<name>A0A1W1VD73_9FIRM</name>
<dbReference type="AlphaFoldDB" id="A0A1W1VD73"/>
<dbReference type="RefSeq" id="WP_084663573.1">
    <property type="nucleotide sequence ID" value="NZ_LT838272.1"/>
</dbReference>
<evidence type="ECO:0000313" key="11">
    <source>
        <dbReference type="Proteomes" id="UP000192569"/>
    </source>
</evidence>
<dbReference type="GO" id="GO:0031071">
    <property type="term" value="F:cysteine desulfurase activity"/>
    <property type="evidence" value="ECO:0007669"/>
    <property type="project" value="UniProtKB-EC"/>
</dbReference>
<dbReference type="GO" id="GO:0051536">
    <property type="term" value="F:iron-sulfur cluster binding"/>
    <property type="evidence" value="ECO:0007669"/>
    <property type="project" value="UniProtKB-KW"/>
</dbReference>
<dbReference type="Gene3D" id="3.40.640.10">
    <property type="entry name" value="Type I PLP-dependent aspartate aminotransferase-like (Major domain)"/>
    <property type="match status" value="1"/>
</dbReference>
<keyword evidence="4" id="KW-0479">Metal-binding</keyword>
<dbReference type="PANTHER" id="PTHR11601:SF34">
    <property type="entry name" value="CYSTEINE DESULFURASE"/>
    <property type="match status" value="1"/>
</dbReference>
<accession>A0A1W1VD73</accession>
<dbReference type="Pfam" id="PF00266">
    <property type="entry name" value="Aminotran_5"/>
    <property type="match status" value="1"/>
</dbReference>
<evidence type="ECO:0000256" key="6">
    <source>
        <dbReference type="ARBA" id="ARBA00023004"/>
    </source>
</evidence>
<evidence type="ECO:0000313" key="10">
    <source>
        <dbReference type="EMBL" id="SMB91349.1"/>
    </source>
</evidence>
<dbReference type="EMBL" id="LT838272">
    <property type="protein sequence ID" value="SMB91349.1"/>
    <property type="molecule type" value="Genomic_DNA"/>
</dbReference>
<dbReference type="InterPro" id="IPR015424">
    <property type="entry name" value="PyrdxlP-dep_Trfase"/>
</dbReference>
<dbReference type="SUPFAM" id="SSF53383">
    <property type="entry name" value="PLP-dependent transferases"/>
    <property type="match status" value="1"/>
</dbReference>
<dbReference type="OrthoDB" id="9808002at2"/>
<keyword evidence="7" id="KW-0411">Iron-sulfur</keyword>
<keyword evidence="3" id="KW-0808">Transferase</keyword>
<dbReference type="InterPro" id="IPR016454">
    <property type="entry name" value="Cysteine_dSase"/>
</dbReference>
<dbReference type="Proteomes" id="UP000192569">
    <property type="component" value="Chromosome I"/>
</dbReference>
<evidence type="ECO:0000259" key="9">
    <source>
        <dbReference type="Pfam" id="PF00266"/>
    </source>
</evidence>
<keyword evidence="11" id="KW-1185">Reference proteome</keyword>
<evidence type="ECO:0000256" key="1">
    <source>
        <dbReference type="ARBA" id="ARBA00001933"/>
    </source>
</evidence>
<keyword evidence="6" id="KW-0408">Iron</keyword>
<evidence type="ECO:0000256" key="4">
    <source>
        <dbReference type="ARBA" id="ARBA00022723"/>
    </source>
</evidence>
<evidence type="ECO:0000256" key="8">
    <source>
        <dbReference type="ARBA" id="ARBA00050776"/>
    </source>
</evidence>